<feature type="domain" description="Glutaredoxin" evidence="5">
    <location>
        <begin position="83"/>
        <end position="145"/>
    </location>
</feature>
<dbReference type="InterPro" id="IPR036249">
    <property type="entry name" value="Thioredoxin-like_sf"/>
</dbReference>
<sequence length="171" mass="18953">MCTFDVVMDTLLDEYLFYSMKKENPVPFPLSSSTCDHSPFTGSLAHVMALPKTAAAGAMHERTLWIHTFNMDKLMRLASEKDVVVFSKSSCCLCYAITILFQELGVTSTVHEIDQDPEGREIEKTLMRLGCNAPVPAIFVGGRLVGSTNEVMSLHLSGGLIPMLKPYQTWC</sequence>
<keyword evidence="7" id="KW-1185">Reference proteome</keyword>
<keyword evidence="4" id="KW-0676">Redox-active center</keyword>
<dbReference type="InterPro" id="IPR011905">
    <property type="entry name" value="GlrX-like_pln_2"/>
</dbReference>
<organism evidence="6 7">
    <name type="scientific">Gossypium davidsonii</name>
    <name type="common">Davidson's cotton</name>
    <name type="synonym">Gossypium klotzschianum subsp. davidsonii</name>
    <dbReference type="NCBI Taxonomy" id="34287"/>
    <lineage>
        <taxon>Eukaryota</taxon>
        <taxon>Viridiplantae</taxon>
        <taxon>Streptophyta</taxon>
        <taxon>Embryophyta</taxon>
        <taxon>Tracheophyta</taxon>
        <taxon>Spermatophyta</taxon>
        <taxon>Magnoliopsida</taxon>
        <taxon>eudicotyledons</taxon>
        <taxon>Gunneridae</taxon>
        <taxon>Pentapetalae</taxon>
        <taxon>rosids</taxon>
        <taxon>malvids</taxon>
        <taxon>Malvales</taxon>
        <taxon>Malvaceae</taxon>
        <taxon>Malvoideae</taxon>
        <taxon>Gossypium</taxon>
    </lineage>
</organism>
<gene>
    <name evidence="6" type="ORF">Godav_011727</name>
</gene>
<dbReference type="EMBL" id="JABFAC010000004">
    <property type="protein sequence ID" value="MBA0611006.1"/>
    <property type="molecule type" value="Genomic_DNA"/>
</dbReference>
<protein>
    <recommendedName>
        <fullName evidence="5">Glutaredoxin domain-containing protein</fullName>
    </recommendedName>
</protein>
<dbReference type="AlphaFoldDB" id="A0A7J8RCD0"/>
<dbReference type="Proteomes" id="UP000593561">
    <property type="component" value="Unassembled WGS sequence"/>
</dbReference>
<comment type="caution">
    <text evidence="6">The sequence shown here is derived from an EMBL/GenBank/DDBJ whole genome shotgun (WGS) entry which is preliminary data.</text>
</comment>
<name>A0A7J8RCD0_GOSDV</name>
<accession>A0A7J8RCD0</accession>
<dbReference type="Gene3D" id="3.40.30.10">
    <property type="entry name" value="Glutaredoxin"/>
    <property type="match status" value="1"/>
</dbReference>
<keyword evidence="3" id="KW-0963">Cytoplasm</keyword>
<comment type="similarity">
    <text evidence="2">Belongs to the glutaredoxin family. CC-type subfamily.</text>
</comment>
<evidence type="ECO:0000313" key="7">
    <source>
        <dbReference type="Proteomes" id="UP000593561"/>
    </source>
</evidence>
<dbReference type="GO" id="GO:0005737">
    <property type="term" value="C:cytoplasm"/>
    <property type="evidence" value="ECO:0007669"/>
    <property type="project" value="UniProtKB-SubCell"/>
</dbReference>
<dbReference type="NCBIfam" id="TIGR02189">
    <property type="entry name" value="GlrX-like_plant"/>
    <property type="match status" value="1"/>
</dbReference>
<comment type="subcellular location">
    <subcellularLocation>
        <location evidence="1">Cytoplasm</location>
    </subcellularLocation>
</comment>
<proteinExistence type="inferred from homology"/>
<evidence type="ECO:0000256" key="3">
    <source>
        <dbReference type="ARBA" id="ARBA00022490"/>
    </source>
</evidence>
<evidence type="ECO:0000256" key="1">
    <source>
        <dbReference type="ARBA" id="ARBA00004496"/>
    </source>
</evidence>
<evidence type="ECO:0000313" key="6">
    <source>
        <dbReference type="EMBL" id="MBA0611006.1"/>
    </source>
</evidence>
<evidence type="ECO:0000256" key="4">
    <source>
        <dbReference type="ARBA" id="ARBA00023284"/>
    </source>
</evidence>
<evidence type="ECO:0000259" key="5">
    <source>
        <dbReference type="Pfam" id="PF00462"/>
    </source>
</evidence>
<dbReference type="FunFam" id="3.40.30.10:FF:000028">
    <property type="entry name" value="Glutaredoxin family protein"/>
    <property type="match status" value="1"/>
</dbReference>
<dbReference type="InterPro" id="IPR002109">
    <property type="entry name" value="Glutaredoxin"/>
</dbReference>
<evidence type="ECO:0000256" key="2">
    <source>
        <dbReference type="ARBA" id="ARBA00007568"/>
    </source>
</evidence>
<dbReference type="PANTHER" id="PTHR10168">
    <property type="entry name" value="GLUTAREDOXIN"/>
    <property type="match status" value="1"/>
</dbReference>
<dbReference type="CDD" id="cd03419">
    <property type="entry name" value="GRX_GRXh_1_2_like"/>
    <property type="match status" value="1"/>
</dbReference>
<dbReference type="PROSITE" id="PS51354">
    <property type="entry name" value="GLUTAREDOXIN_2"/>
    <property type="match status" value="1"/>
</dbReference>
<reference evidence="6 7" key="1">
    <citation type="journal article" date="2019" name="Genome Biol. Evol.">
        <title>Insights into the evolution of the New World diploid cottons (Gossypium, subgenus Houzingenia) based on genome sequencing.</title>
        <authorList>
            <person name="Grover C.E."/>
            <person name="Arick M.A. 2nd"/>
            <person name="Thrash A."/>
            <person name="Conover J.L."/>
            <person name="Sanders W.S."/>
            <person name="Peterson D.G."/>
            <person name="Frelichowski J.E."/>
            <person name="Scheffler J.A."/>
            <person name="Scheffler B.E."/>
            <person name="Wendel J.F."/>
        </authorList>
    </citation>
    <scope>NUCLEOTIDE SEQUENCE [LARGE SCALE GENOMIC DNA]</scope>
    <source>
        <strain evidence="6">27</strain>
        <tissue evidence="6">Leaf</tissue>
    </source>
</reference>
<dbReference type="Pfam" id="PF00462">
    <property type="entry name" value="Glutaredoxin"/>
    <property type="match status" value="1"/>
</dbReference>
<dbReference type="SUPFAM" id="SSF52833">
    <property type="entry name" value="Thioredoxin-like"/>
    <property type="match status" value="1"/>
</dbReference>